<proteinExistence type="inferred from homology"/>
<dbReference type="GO" id="GO:0016020">
    <property type="term" value="C:membrane"/>
    <property type="evidence" value="ECO:0007669"/>
    <property type="project" value="UniProtKB-SubCell"/>
</dbReference>
<evidence type="ECO:0000313" key="7">
    <source>
        <dbReference type="Proteomes" id="UP000515204"/>
    </source>
</evidence>
<evidence type="ECO:0000256" key="6">
    <source>
        <dbReference type="SAM" id="Phobius"/>
    </source>
</evidence>
<evidence type="ECO:0000313" key="8">
    <source>
        <dbReference type="RefSeq" id="XP_014482017.1"/>
    </source>
</evidence>
<comment type="subcellular location">
    <subcellularLocation>
        <location evidence="1">Membrane</location>
        <topology evidence="1">Multi-pass membrane protein</topology>
    </subcellularLocation>
</comment>
<protein>
    <submittedName>
        <fullName evidence="8">E3 ubiquitin-protein ligase TM129</fullName>
    </submittedName>
</protein>
<dbReference type="RefSeq" id="XP_014482017.1">
    <property type="nucleotide sequence ID" value="XM_014626531.1"/>
</dbReference>
<evidence type="ECO:0000256" key="5">
    <source>
        <dbReference type="ARBA" id="ARBA00023136"/>
    </source>
</evidence>
<keyword evidence="4 6" id="KW-1133">Transmembrane helix</keyword>
<organism evidence="7 8">
    <name type="scientific">Dinoponera quadriceps</name>
    <name type="common">South American ant</name>
    <dbReference type="NCBI Taxonomy" id="609295"/>
    <lineage>
        <taxon>Eukaryota</taxon>
        <taxon>Metazoa</taxon>
        <taxon>Ecdysozoa</taxon>
        <taxon>Arthropoda</taxon>
        <taxon>Hexapoda</taxon>
        <taxon>Insecta</taxon>
        <taxon>Pterygota</taxon>
        <taxon>Neoptera</taxon>
        <taxon>Endopterygota</taxon>
        <taxon>Hymenoptera</taxon>
        <taxon>Apocrita</taxon>
        <taxon>Aculeata</taxon>
        <taxon>Formicoidea</taxon>
        <taxon>Formicidae</taxon>
        <taxon>Ponerinae</taxon>
        <taxon>Ponerini</taxon>
        <taxon>Dinoponera</taxon>
    </lineage>
</organism>
<evidence type="ECO:0000256" key="1">
    <source>
        <dbReference type="ARBA" id="ARBA00004141"/>
    </source>
</evidence>
<feature type="transmembrane region" description="Helical" evidence="6">
    <location>
        <begin position="52"/>
        <end position="71"/>
    </location>
</feature>
<evidence type="ECO:0000256" key="3">
    <source>
        <dbReference type="ARBA" id="ARBA00022692"/>
    </source>
</evidence>
<sequence length="369" mass="42500">MSDLFFYTLFYVLITGCILYPPIEFVAAGLTIKDIFSDFLGDENEFFIHYHIRRSVFTLFIHSMFPLDYIIGLSFSDNFDFGKLLDSDKMTLGLVAVIFALVGAWYTVIQICEWYIHDWAVHPIVQNLSVYSNNNMSWQDVAADINREYRRVDKTDIVTNGITRIVVTDNWIIKITSYKLQVVHQSDATLIVKKCDTHLMSAITGDQVQYINIQVKSMRATAEGFDIRLNALDFKDLQDKVSRPIIIPQNITFHKTLLDRFISTFKEEANKNPIYDTAQELDQCVGCMQVTANMKLNKLCDNVTENRDSDGCTVCYCRPMWCIECMAKWFASRQDKNAPETWLSAKCTCPVCKAKFCILDVCNIRILDQ</sequence>
<accession>A0A6P3XV92</accession>
<dbReference type="PANTHER" id="PTHR31322:SF2">
    <property type="entry name" value="E3 UBIQUITIN-PROTEIN LIGASE TM129"/>
    <property type="match status" value="1"/>
</dbReference>
<dbReference type="OrthoDB" id="10055027at2759"/>
<dbReference type="GO" id="GO:0061630">
    <property type="term" value="F:ubiquitin protein ligase activity"/>
    <property type="evidence" value="ECO:0007669"/>
    <property type="project" value="InterPro"/>
</dbReference>
<gene>
    <name evidence="8" type="primary">LOC106748213</name>
</gene>
<keyword evidence="7" id="KW-1185">Reference proteome</keyword>
<dbReference type="Pfam" id="PF10272">
    <property type="entry name" value="Tmpp129"/>
    <property type="match status" value="1"/>
</dbReference>
<keyword evidence="5 6" id="KW-0472">Membrane</keyword>
<dbReference type="AlphaFoldDB" id="A0A6P3XV92"/>
<dbReference type="KEGG" id="dqu:106748213"/>
<evidence type="ECO:0000256" key="4">
    <source>
        <dbReference type="ARBA" id="ARBA00022989"/>
    </source>
</evidence>
<dbReference type="GO" id="GO:0016567">
    <property type="term" value="P:protein ubiquitination"/>
    <property type="evidence" value="ECO:0007669"/>
    <property type="project" value="InterPro"/>
</dbReference>
<reference evidence="8" key="1">
    <citation type="submission" date="2025-08" db="UniProtKB">
        <authorList>
            <consortium name="RefSeq"/>
        </authorList>
    </citation>
    <scope>IDENTIFICATION</scope>
</reference>
<feature type="transmembrane region" description="Helical" evidence="6">
    <location>
        <begin position="91"/>
        <end position="109"/>
    </location>
</feature>
<dbReference type="PANTHER" id="PTHR31322">
    <property type="entry name" value="E3 UBIQUITIN-PROTEIN LIGASE TM129"/>
    <property type="match status" value="1"/>
</dbReference>
<dbReference type="GeneID" id="106748213"/>
<comment type="similarity">
    <text evidence="2">Belongs to the TMEM129 family.</text>
</comment>
<dbReference type="InterPro" id="IPR018801">
    <property type="entry name" value="TM129"/>
</dbReference>
<feature type="transmembrane region" description="Helical" evidence="6">
    <location>
        <begin position="6"/>
        <end position="32"/>
    </location>
</feature>
<dbReference type="Proteomes" id="UP000515204">
    <property type="component" value="Unplaced"/>
</dbReference>
<evidence type="ECO:0000256" key="2">
    <source>
        <dbReference type="ARBA" id="ARBA00007332"/>
    </source>
</evidence>
<name>A0A6P3XV92_DINQU</name>
<dbReference type="GO" id="GO:0005783">
    <property type="term" value="C:endoplasmic reticulum"/>
    <property type="evidence" value="ECO:0007669"/>
    <property type="project" value="TreeGrafter"/>
</dbReference>
<keyword evidence="3 6" id="KW-0812">Transmembrane</keyword>